<proteinExistence type="inferred from homology"/>
<evidence type="ECO:0000313" key="5">
    <source>
        <dbReference type="Proteomes" id="UP000003163"/>
    </source>
</evidence>
<dbReference type="Gene3D" id="3.20.20.140">
    <property type="entry name" value="Metal-dependent hydrolases"/>
    <property type="match status" value="1"/>
</dbReference>
<dbReference type="PANTHER" id="PTHR13031:SF0">
    <property type="entry name" value="RIBONUCLEASE P PROTEIN SUBUNIT P30"/>
    <property type="match status" value="1"/>
</dbReference>
<accession>J9D680</accession>
<dbReference type="SUPFAM" id="SSF89550">
    <property type="entry name" value="PHP domain-like"/>
    <property type="match status" value="1"/>
</dbReference>
<keyword evidence="3" id="KW-0819">tRNA processing</keyword>
<evidence type="ECO:0000256" key="3">
    <source>
        <dbReference type="ARBA" id="ARBA00022694"/>
    </source>
</evidence>
<dbReference type="Proteomes" id="UP000003163">
    <property type="component" value="Unassembled WGS sequence"/>
</dbReference>
<evidence type="ECO:0000313" key="4">
    <source>
        <dbReference type="EMBL" id="EJW03301.1"/>
    </source>
</evidence>
<dbReference type="Pfam" id="PF01876">
    <property type="entry name" value="RNase_P_p30"/>
    <property type="match status" value="1"/>
</dbReference>
<keyword evidence="5" id="KW-1185">Reference proteome</keyword>
<comment type="caution">
    <text evidence="4">The sequence shown here is derived from an EMBL/GenBank/DDBJ whole genome shotgun (WGS) entry which is preliminary data.</text>
</comment>
<gene>
    <name evidence="4" type="ORF">EDEG_00210</name>
</gene>
<reference evidence="4 5" key="1">
    <citation type="submission" date="2011-08" db="EMBL/GenBank/DDBJ databases">
        <authorList>
            <person name="Liu Z.J."/>
            <person name="Shi F.L."/>
            <person name="Lu J.Q."/>
            <person name="Li M."/>
            <person name="Wang Z.L."/>
        </authorList>
    </citation>
    <scope>NUCLEOTIDE SEQUENCE [LARGE SCALE GENOMIC DNA]</scope>
    <source>
        <strain evidence="4 5">USNM 41457</strain>
    </source>
</reference>
<dbReference type="InterPro" id="IPR016195">
    <property type="entry name" value="Pol/histidinol_Pase-like"/>
</dbReference>
<dbReference type="OMA" id="MQTHENL"/>
<dbReference type="GO" id="GO:0003723">
    <property type="term" value="F:RNA binding"/>
    <property type="evidence" value="ECO:0007669"/>
    <property type="project" value="TreeGrafter"/>
</dbReference>
<dbReference type="GO" id="GO:0005655">
    <property type="term" value="C:nucleolar ribonuclease P complex"/>
    <property type="evidence" value="ECO:0007669"/>
    <property type="project" value="TreeGrafter"/>
</dbReference>
<dbReference type="HOGENOM" id="CLU_100281_0_0_1"/>
<dbReference type="OrthoDB" id="2194280at2759"/>
<dbReference type="InterPro" id="IPR002738">
    <property type="entry name" value="RNase_P_p30"/>
</dbReference>
<dbReference type="AlphaFoldDB" id="J9D680"/>
<evidence type="ECO:0008006" key="6">
    <source>
        <dbReference type="Google" id="ProtNLM"/>
    </source>
</evidence>
<dbReference type="GO" id="GO:0008033">
    <property type="term" value="P:tRNA processing"/>
    <property type="evidence" value="ECO:0007669"/>
    <property type="project" value="UniProtKB-KW"/>
</dbReference>
<evidence type="ECO:0000256" key="2">
    <source>
        <dbReference type="ARBA" id="ARBA00007331"/>
    </source>
</evidence>
<protein>
    <recommendedName>
        <fullName evidence="6">RNase P subunit p30</fullName>
    </recommendedName>
</protein>
<dbReference type="FunCoup" id="J9D680">
    <property type="interactions" value="143"/>
</dbReference>
<dbReference type="EMBL" id="AFBI03000002">
    <property type="protein sequence ID" value="EJW03301.1"/>
    <property type="molecule type" value="Genomic_DNA"/>
</dbReference>
<dbReference type="PANTHER" id="PTHR13031">
    <property type="entry name" value="RIBONUCLEASE P SUBUNIT P30"/>
    <property type="match status" value="1"/>
</dbReference>
<organism evidence="4 5">
    <name type="scientific">Edhazardia aedis (strain USNM 41457)</name>
    <name type="common">Microsporidian parasite</name>
    <dbReference type="NCBI Taxonomy" id="1003232"/>
    <lineage>
        <taxon>Eukaryota</taxon>
        <taxon>Fungi</taxon>
        <taxon>Fungi incertae sedis</taxon>
        <taxon>Microsporidia</taxon>
        <taxon>Edhazardia</taxon>
    </lineage>
</organism>
<reference evidence="5" key="2">
    <citation type="submission" date="2015-07" db="EMBL/GenBank/DDBJ databases">
        <title>Contrasting host-pathogen interactions and genome evolution in two generalist and specialist microsporidian pathogens of mosquitoes.</title>
        <authorList>
            <consortium name="The Broad Institute Genomics Platform"/>
            <consortium name="The Broad Institute Genome Sequencing Center for Infectious Disease"/>
            <person name="Cuomo C.A."/>
            <person name="Sanscrainte N.D."/>
            <person name="Goldberg J.M."/>
            <person name="Heiman D."/>
            <person name="Young S."/>
            <person name="Zeng Q."/>
            <person name="Becnel J.J."/>
            <person name="Birren B.W."/>
        </authorList>
    </citation>
    <scope>NUCLEOTIDE SEQUENCE [LARGE SCALE GENOMIC DNA]</scope>
    <source>
        <strain evidence="5">USNM 41457</strain>
    </source>
</reference>
<dbReference type="VEuPathDB" id="MicrosporidiaDB:EDEG_00210"/>
<dbReference type="InParanoid" id="J9D680"/>
<sequence>MYNFELCIEETFNIHELLEIVRLTPNTIYAYNLTIKSTELKIRERNFPTILNNKVLSRITVKILEKDAGLSKSLMKSLNIYDIVALEVSNDEEFKTALNAMPDLITFDCTDDLRLKHGYIREAINSGIYIEIKIRCGHDYQKRSNWLYNLYFILSLTKGKNIIISSGATKKIDIKNSQDIYSILNSYLSRKQSEIVLNKNPKNFLIRAASKRYTFNSVLFNDTNSGILKSFFMNIMKNFSAH</sequence>
<comment type="subcellular location">
    <subcellularLocation>
        <location evidence="1">Nucleus</location>
    </subcellularLocation>
</comment>
<name>J9D680_EDHAE</name>
<comment type="similarity">
    <text evidence="2">Belongs to the eukaryotic/archaeal RNase P protein component 3 family.</text>
</comment>
<dbReference type="STRING" id="1003232.J9D680"/>
<evidence type="ECO:0000256" key="1">
    <source>
        <dbReference type="ARBA" id="ARBA00004123"/>
    </source>
</evidence>